<dbReference type="AlphaFoldDB" id="A0A5B0RDM9"/>
<feature type="region of interest" description="Disordered" evidence="2">
    <location>
        <begin position="76"/>
        <end position="118"/>
    </location>
</feature>
<dbReference type="EMBL" id="VSWC01000054">
    <property type="protein sequence ID" value="KAA1099883.1"/>
    <property type="molecule type" value="Genomic_DNA"/>
</dbReference>
<gene>
    <name evidence="4" type="primary">CCA1_5</name>
    <name evidence="3" type="ORF">PGT21_023766</name>
    <name evidence="4" type="ORF">PGTUg99_021540</name>
</gene>
<dbReference type="EMBL" id="VDEP01000208">
    <property type="protein sequence ID" value="KAA1123499.1"/>
    <property type="molecule type" value="Genomic_DNA"/>
</dbReference>
<dbReference type="PANTHER" id="PTHR13734:SF5">
    <property type="entry name" value="CCA TRNA NUCLEOTIDYLTRANSFERASE, MITOCHONDRIAL"/>
    <property type="match status" value="1"/>
</dbReference>
<evidence type="ECO:0000313" key="4">
    <source>
        <dbReference type="EMBL" id="KAA1123499.1"/>
    </source>
</evidence>
<keyword evidence="4" id="KW-0808">Transferase</keyword>
<reference evidence="5 6" key="1">
    <citation type="submission" date="2019-05" db="EMBL/GenBank/DDBJ databases">
        <title>Emergence of the Ug99 lineage of the wheat stem rust pathogen through somatic hybridization.</title>
        <authorList>
            <person name="Li F."/>
            <person name="Upadhyaya N.M."/>
            <person name="Sperschneider J."/>
            <person name="Matny O."/>
            <person name="Nguyen-Phuc H."/>
            <person name="Mago R."/>
            <person name="Raley C."/>
            <person name="Miller M.E."/>
            <person name="Silverstein K.A.T."/>
            <person name="Henningsen E."/>
            <person name="Hirsch C.D."/>
            <person name="Visser B."/>
            <person name="Pretorius Z.A."/>
            <person name="Steffenson B.J."/>
            <person name="Schwessinger B."/>
            <person name="Dodds P.N."/>
            <person name="Figueroa M."/>
        </authorList>
    </citation>
    <scope>NUCLEOTIDE SEQUENCE [LARGE SCALE GENOMIC DNA]</scope>
    <source>
        <strain evidence="3">21-0</strain>
        <strain evidence="4 6">Ug99</strain>
    </source>
</reference>
<dbReference type="GO" id="GO:0003723">
    <property type="term" value="F:RNA binding"/>
    <property type="evidence" value="ECO:0007669"/>
    <property type="project" value="UniProtKB-KW"/>
</dbReference>
<protein>
    <submittedName>
        <fullName evidence="4">CCA tRNA nucleotidyltransferase, mitochondrial</fullName>
    </submittedName>
</protein>
<evidence type="ECO:0000256" key="2">
    <source>
        <dbReference type="SAM" id="MobiDB-lite"/>
    </source>
</evidence>
<dbReference type="GO" id="GO:0052929">
    <property type="term" value="F:ATP:3'-cytidine-cytidine-tRNA adenylyltransferase activity"/>
    <property type="evidence" value="ECO:0007669"/>
    <property type="project" value="TreeGrafter"/>
</dbReference>
<organism evidence="4 6">
    <name type="scientific">Puccinia graminis f. sp. tritici</name>
    <dbReference type="NCBI Taxonomy" id="56615"/>
    <lineage>
        <taxon>Eukaryota</taxon>
        <taxon>Fungi</taxon>
        <taxon>Dikarya</taxon>
        <taxon>Basidiomycota</taxon>
        <taxon>Pucciniomycotina</taxon>
        <taxon>Pucciniomycetes</taxon>
        <taxon>Pucciniales</taxon>
        <taxon>Pucciniaceae</taxon>
        <taxon>Puccinia</taxon>
    </lineage>
</organism>
<evidence type="ECO:0000256" key="1">
    <source>
        <dbReference type="ARBA" id="ARBA00022884"/>
    </source>
</evidence>
<keyword evidence="5" id="KW-1185">Reference proteome</keyword>
<dbReference type="GO" id="GO:0001680">
    <property type="term" value="P:tRNA 3'-terminal CCA addition"/>
    <property type="evidence" value="ECO:0007669"/>
    <property type="project" value="TreeGrafter"/>
</dbReference>
<evidence type="ECO:0000313" key="5">
    <source>
        <dbReference type="Proteomes" id="UP000324748"/>
    </source>
</evidence>
<accession>A0A5B0RDM9</accession>
<dbReference type="Proteomes" id="UP000325313">
    <property type="component" value="Unassembled WGS sequence"/>
</dbReference>
<dbReference type="GO" id="GO:0052927">
    <property type="term" value="F:CC tRNA cytidylyltransferase activity"/>
    <property type="evidence" value="ECO:0007669"/>
    <property type="project" value="TreeGrafter"/>
</dbReference>
<evidence type="ECO:0000313" key="3">
    <source>
        <dbReference type="EMBL" id="KAA1099883.1"/>
    </source>
</evidence>
<dbReference type="Proteomes" id="UP000324748">
    <property type="component" value="Unassembled WGS sequence"/>
</dbReference>
<proteinExistence type="predicted"/>
<sequence>MGYLKELNATISVQDDNENQDQEVELNRAKSKLCQLFNQLFRVSSVSHLKASSSSLSSSTNQDLNSLTLRITGGWIRDKPSYPQRGKTLPPDSARAQQQPKREIQSENQTTKEAGDRGEEMFELGKIATIEARPDQSKHLETDTITFLGLELDFIQLRSKEYSDQDSCIPSSATLFVS</sequence>
<comment type="caution">
    <text evidence="4">The sequence shown here is derived from an EMBL/GenBank/DDBJ whole genome shotgun (WGS) entry which is preliminary data.</text>
</comment>
<name>A0A5B0RDM9_PUCGR</name>
<dbReference type="OrthoDB" id="445712at2759"/>
<keyword evidence="1" id="KW-0694">RNA-binding</keyword>
<dbReference type="PANTHER" id="PTHR13734">
    <property type="entry name" value="TRNA-NUCLEOTIDYLTRANSFERASE"/>
    <property type="match status" value="1"/>
</dbReference>
<evidence type="ECO:0000313" key="6">
    <source>
        <dbReference type="Proteomes" id="UP000325313"/>
    </source>
</evidence>